<evidence type="ECO:0000256" key="1">
    <source>
        <dbReference type="SAM" id="Coils"/>
    </source>
</evidence>
<feature type="region of interest" description="Disordered" evidence="2">
    <location>
        <begin position="169"/>
        <end position="358"/>
    </location>
</feature>
<keyword evidence="4" id="KW-1185">Reference proteome</keyword>
<feature type="compositionally biased region" description="Polar residues" evidence="2">
    <location>
        <begin position="1282"/>
        <end position="1296"/>
    </location>
</feature>
<evidence type="ECO:0000313" key="4">
    <source>
        <dbReference type="Proteomes" id="UP001165740"/>
    </source>
</evidence>
<proteinExistence type="predicted"/>
<sequence length="1296" mass="144320">MNVADMRLHCEILCGLSLVAWAIAGVIDSQMTSGLASEPGERLSEGQNRFGRDQQAKLRHKRAEGQAVQQEVQGGVVGKRLEEVKPGLETDTDDPESVFHTIDELKAMKPGAGVQWRDHMPIAGNAKSSELKRRKRRGTSKDMVGFAGAMDASQKKDASKVNFKADVALDRSPHGGSQEIKKLHKKKLIAKRSLEAHGLKKMEQRARRSSKFQKSDDEDSGLSGAKRATSLKRLVGSRSNKATPIQEMHSAENTKLTNMRFLSRNIRSGHAPIHREDSNTLPLERNRRRTRDDDNEEDKDDEDDDDDNDNEEDDDGDRRKRQARKDSKTNHSENNRTLARSKRPRSNDAQKASTRAGLRQLLADVESISVDDESTFDAMSSPNLDNSPNQVPEIFDHQRLNPIKRRKRQSGNADDSVDENLVTEQRQGASKRLTIRGTRFQPRVVAGEPISIPASSDLNAVPQQGSRFKRSRSRSDDDDEEDDEDEEDDDDDGDSKRRKRGIEIPFKSLSNKNKEQTLKGASETDLTHKSKAQNDTPSPQRILANITKTLNNTTSSQRIPFNRTDINANHGLERFITILNRFKLPNDLTGSVEKSWQSVSNVTLGDIGKIVQQLMRLKRHAGDFKDDPRNEGIADGENSRTEDTVPMTKRSSANIGVDQPVPGNVSTTEVNVQDDLNVKTLLNAVKDSKLPSKVEDGIEKTLKLLTNMTLKEIGSLVQDYMQKFRLKRSSANEDSLGQNAPGGSPQNLSNEEESVWRQIHRPAGVQAKVDASLSEAINETDFDNFRQIFRQHLKVKREANQINANDTHKEGDKITSRNQIGADLGALAGTSNTANKTNELPSGNKNTLKDFGEILQLLELVGMFAKTEDLKDGMDTTLKSLSNVTLGDVFKFLKSARQEIRLKRESEDEDDYDNREDDNEENDEIQETYEDDNRQEERSEELVDQEQAEPTSQAGADEDDSGQERGERGLSGRSHKLSEIQSSPPLITDPPKDIRAELVSLQEEEDKEMAISPTLSPRKKILDSSLRELTAKLDKIEDDLKKKEAIQRATMAKRSISASKVGNSGKNDKLGIPDLNNLTPDKNADTSDDLTKNVNNGMYLSSTKEFDTEDNESNTQIEKEYAASGDYETIRVGKLPEWMLKMNEIIAGINGDIKHMEEIGGVKTYALRDTKTGSDIESRNNKPNNVLKDLRAKRDNPQRMNTIRNKSPPKTEGNDVSHTSMKSHPVDQKLAQAVKMTITKTSSRKAANFTESGREQMRTAKLSKPSMLGETGANAAPLVESGSASGPTDVQTANHA</sequence>
<accession>A0A9W2YH20</accession>
<feature type="region of interest" description="Disordered" evidence="2">
    <location>
        <begin position="904"/>
        <end position="993"/>
    </location>
</feature>
<feature type="region of interest" description="Disordered" evidence="2">
    <location>
        <begin position="372"/>
        <end position="435"/>
    </location>
</feature>
<feature type="compositionally biased region" description="Acidic residues" evidence="2">
    <location>
        <begin position="907"/>
        <end position="930"/>
    </location>
</feature>
<feature type="compositionally biased region" description="Basic and acidic residues" evidence="2">
    <location>
        <begin position="192"/>
        <end position="206"/>
    </location>
</feature>
<reference evidence="5" key="1">
    <citation type="submission" date="2025-08" db="UniProtKB">
        <authorList>
            <consortium name="RefSeq"/>
        </authorList>
    </citation>
    <scope>IDENTIFICATION</scope>
</reference>
<dbReference type="Proteomes" id="UP001165740">
    <property type="component" value="Chromosome 12"/>
</dbReference>
<gene>
    <name evidence="5" type="primary">LOC106068212</name>
</gene>
<feature type="signal peptide" evidence="3">
    <location>
        <begin position="1"/>
        <end position="24"/>
    </location>
</feature>
<feature type="region of interest" description="Disordered" evidence="2">
    <location>
        <begin position="622"/>
        <end position="647"/>
    </location>
</feature>
<evidence type="ECO:0000256" key="2">
    <source>
        <dbReference type="SAM" id="MobiDB-lite"/>
    </source>
</evidence>
<feature type="compositionally biased region" description="Basic and acidic residues" evidence="2">
    <location>
        <begin position="622"/>
        <end position="643"/>
    </location>
</feature>
<feature type="compositionally biased region" description="Polar residues" evidence="2">
    <location>
        <begin position="1239"/>
        <end position="1251"/>
    </location>
</feature>
<evidence type="ECO:0000256" key="3">
    <source>
        <dbReference type="SAM" id="SignalP"/>
    </source>
</evidence>
<feature type="region of interest" description="Disordered" evidence="2">
    <location>
        <begin position="451"/>
        <end position="539"/>
    </location>
</feature>
<name>A0A9W2YH20_BIOGL</name>
<keyword evidence="1" id="KW-0175">Coiled coil</keyword>
<feature type="compositionally biased region" description="Basic and acidic residues" evidence="2">
    <location>
        <begin position="931"/>
        <end position="941"/>
    </location>
</feature>
<dbReference type="RefSeq" id="XP_055862136.1">
    <property type="nucleotide sequence ID" value="XM_056006161.1"/>
</dbReference>
<feature type="region of interest" description="Disordered" evidence="2">
    <location>
        <begin position="731"/>
        <end position="754"/>
    </location>
</feature>
<feature type="compositionally biased region" description="Polar residues" evidence="2">
    <location>
        <begin position="1056"/>
        <end position="1065"/>
    </location>
</feature>
<organism evidence="4 5">
    <name type="scientific">Biomphalaria glabrata</name>
    <name type="common">Bloodfluke planorb</name>
    <name type="synonym">Freshwater snail</name>
    <dbReference type="NCBI Taxonomy" id="6526"/>
    <lineage>
        <taxon>Eukaryota</taxon>
        <taxon>Metazoa</taxon>
        <taxon>Spiralia</taxon>
        <taxon>Lophotrochozoa</taxon>
        <taxon>Mollusca</taxon>
        <taxon>Gastropoda</taxon>
        <taxon>Heterobranchia</taxon>
        <taxon>Euthyneura</taxon>
        <taxon>Panpulmonata</taxon>
        <taxon>Hygrophila</taxon>
        <taxon>Lymnaeoidea</taxon>
        <taxon>Planorbidae</taxon>
        <taxon>Biomphalaria</taxon>
    </lineage>
</organism>
<feature type="compositionally biased region" description="Acidic residues" evidence="2">
    <location>
        <begin position="476"/>
        <end position="493"/>
    </location>
</feature>
<feature type="compositionally biased region" description="Basic and acidic residues" evidence="2">
    <location>
        <begin position="1082"/>
        <end position="1091"/>
    </location>
</feature>
<keyword evidence="3" id="KW-0732">Signal</keyword>
<feature type="region of interest" description="Disordered" evidence="2">
    <location>
        <begin position="1239"/>
        <end position="1296"/>
    </location>
</feature>
<evidence type="ECO:0000313" key="5">
    <source>
        <dbReference type="RefSeq" id="XP_055862136.1"/>
    </source>
</evidence>
<feature type="compositionally biased region" description="Acidic residues" evidence="2">
    <location>
        <begin position="293"/>
        <end position="315"/>
    </location>
</feature>
<protein>
    <submittedName>
        <fullName evidence="5">Uncharacterized protein LOC106068212 isoform X1</fullName>
    </submittedName>
</protein>
<feature type="chain" id="PRO_5040771846" evidence="3">
    <location>
        <begin position="25"/>
        <end position="1296"/>
    </location>
</feature>
<feature type="coiled-coil region" evidence="1">
    <location>
        <begin position="1019"/>
        <end position="1046"/>
    </location>
</feature>
<feature type="region of interest" description="Disordered" evidence="2">
    <location>
        <begin position="1049"/>
        <end position="1096"/>
    </location>
</feature>
<feature type="region of interest" description="Disordered" evidence="2">
    <location>
        <begin position="1193"/>
        <end position="1225"/>
    </location>
</feature>
<feature type="compositionally biased region" description="Polar residues" evidence="2">
    <location>
        <begin position="453"/>
        <end position="464"/>
    </location>
</feature>
<dbReference type="OrthoDB" id="6163237at2759"/>
<dbReference type="GeneID" id="106068212"/>
<feature type="compositionally biased region" description="Basic and acidic residues" evidence="2">
    <location>
        <begin position="324"/>
        <end position="334"/>
    </location>
</feature>
<feature type="compositionally biased region" description="Polar residues" evidence="2">
    <location>
        <begin position="377"/>
        <end position="390"/>
    </location>
</feature>